<evidence type="ECO:0000313" key="2">
    <source>
        <dbReference type="EMBL" id="KKR50879.1"/>
    </source>
</evidence>
<sequence>MSNNLINFHHLTKSQQNTVVVFGMSAVSMLFMGFLVVFIILAGKPGSMAAAPACSFNPTSVPVGGSLTVVSGGASGNINLQSNSNSQLVNVIGDLPKNGSVGVKLPVVPKGSYTISVGHAKLGSNGNVLCGTLNVTDQTYWVLGLPVVGANTAAFSFTPASNGSISLIVRSNNSVSSGTVVYDSGPIASGQTRVSWSNASAGSYSAALYFGSAPVSNTVSFTIKPPVPTVSITAASTNIPYNTSTTLIWNSANATACTISGGWFNAASVPTSGSISTGNITATTTYTLTCTGLGGSAKSSVAVTVQAPPSPTPTPVPTGGQWTLSQATVSGSTVTFNLTPASNGNVSLIVKSNNTVSNGTVVYDIGPIANGWTQVSWSNAPAGSYSAALYYATTAVSNTVNFNVQ</sequence>
<dbReference type="AlphaFoldDB" id="A0A0G0RDU0"/>
<evidence type="ECO:0000313" key="3">
    <source>
        <dbReference type="Proteomes" id="UP000034531"/>
    </source>
</evidence>
<keyword evidence="1" id="KW-0472">Membrane</keyword>
<name>A0A0G0RDU0_9BACT</name>
<comment type="caution">
    <text evidence="2">The sequence shown here is derived from an EMBL/GenBank/DDBJ whole genome shotgun (WGS) entry which is preliminary data.</text>
</comment>
<dbReference type="EMBL" id="LBYI01000005">
    <property type="protein sequence ID" value="KKR50879.1"/>
    <property type="molecule type" value="Genomic_DNA"/>
</dbReference>
<keyword evidence="1" id="KW-1133">Transmembrane helix</keyword>
<accession>A0A0G0RDU0</accession>
<reference evidence="2 3" key="1">
    <citation type="journal article" date="2015" name="Nature">
        <title>rRNA introns, odd ribosomes, and small enigmatic genomes across a large radiation of phyla.</title>
        <authorList>
            <person name="Brown C.T."/>
            <person name="Hug L.A."/>
            <person name="Thomas B.C."/>
            <person name="Sharon I."/>
            <person name="Castelle C.J."/>
            <person name="Singh A."/>
            <person name="Wilkins M.J."/>
            <person name="Williams K.H."/>
            <person name="Banfield J.F."/>
        </authorList>
    </citation>
    <scope>NUCLEOTIDE SEQUENCE [LARGE SCALE GENOMIC DNA]</scope>
</reference>
<proteinExistence type="predicted"/>
<gene>
    <name evidence="2" type="ORF">UT84_C0005G0025</name>
</gene>
<evidence type="ECO:0000256" key="1">
    <source>
        <dbReference type="SAM" id="Phobius"/>
    </source>
</evidence>
<dbReference type="Proteomes" id="UP000034531">
    <property type="component" value="Unassembled WGS sequence"/>
</dbReference>
<protein>
    <submittedName>
        <fullName evidence="2">Agarase</fullName>
    </submittedName>
</protein>
<organism evidence="2 3">
    <name type="scientific">Candidatus Curtissbacteria bacterium GW2011_GWA1_40_16</name>
    <dbReference type="NCBI Taxonomy" id="1618405"/>
    <lineage>
        <taxon>Bacteria</taxon>
        <taxon>Candidatus Curtissiibacteriota</taxon>
    </lineage>
</organism>
<keyword evidence="1" id="KW-0812">Transmembrane</keyword>
<feature type="transmembrane region" description="Helical" evidence="1">
    <location>
        <begin position="20"/>
        <end position="42"/>
    </location>
</feature>